<evidence type="ECO:0000256" key="2">
    <source>
        <dbReference type="SAM" id="Phobius"/>
    </source>
</evidence>
<organism evidence="3 4">
    <name type="scientific">Roseovarius pacificus</name>
    <dbReference type="NCBI Taxonomy" id="337701"/>
    <lineage>
        <taxon>Bacteria</taxon>
        <taxon>Pseudomonadati</taxon>
        <taxon>Pseudomonadota</taxon>
        <taxon>Alphaproteobacteria</taxon>
        <taxon>Rhodobacterales</taxon>
        <taxon>Roseobacteraceae</taxon>
        <taxon>Roseovarius</taxon>
    </lineage>
</organism>
<name>A0A1M7CIC3_9RHOB</name>
<protein>
    <submittedName>
        <fullName evidence="3">Uncharacterized protein</fullName>
    </submittedName>
</protein>
<dbReference type="EMBL" id="FRBR01000004">
    <property type="protein sequence ID" value="SHL66965.1"/>
    <property type="molecule type" value="Genomic_DNA"/>
</dbReference>
<keyword evidence="4" id="KW-1185">Reference proteome</keyword>
<proteinExistence type="predicted"/>
<feature type="transmembrane region" description="Helical" evidence="2">
    <location>
        <begin position="18"/>
        <end position="37"/>
    </location>
</feature>
<dbReference type="RefSeq" id="WP_073034592.1">
    <property type="nucleotide sequence ID" value="NZ_BMLR01000004.1"/>
</dbReference>
<keyword evidence="2" id="KW-0812">Transmembrane</keyword>
<gene>
    <name evidence="3" type="ORF">SAMN05444398_104249</name>
</gene>
<accession>A0A1M7CIC3</accession>
<dbReference type="Proteomes" id="UP000183974">
    <property type="component" value="Unassembled WGS sequence"/>
</dbReference>
<keyword evidence="2" id="KW-0472">Membrane</keyword>
<dbReference type="AlphaFoldDB" id="A0A1M7CIC3"/>
<keyword evidence="2" id="KW-1133">Transmembrane helix</keyword>
<sequence>MAHETFSRRSDLHRIPAGLWWMLTAAALVIVALVSLAEGPAQTGANPSATPPPFEDWHGNVRRSGGGQ</sequence>
<reference evidence="3 4" key="1">
    <citation type="submission" date="2016-11" db="EMBL/GenBank/DDBJ databases">
        <authorList>
            <person name="Jaros S."/>
            <person name="Januszkiewicz K."/>
            <person name="Wedrychowicz H."/>
        </authorList>
    </citation>
    <scope>NUCLEOTIDE SEQUENCE [LARGE SCALE GENOMIC DNA]</scope>
    <source>
        <strain evidence="3 4">DSM 29589</strain>
    </source>
</reference>
<evidence type="ECO:0000256" key="1">
    <source>
        <dbReference type="SAM" id="MobiDB-lite"/>
    </source>
</evidence>
<evidence type="ECO:0000313" key="3">
    <source>
        <dbReference type="EMBL" id="SHL66965.1"/>
    </source>
</evidence>
<evidence type="ECO:0000313" key="4">
    <source>
        <dbReference type="Proteomes" id="UP000183974"/>
    </source>
</evidence>
<feature type="region of interest" description="Disordered" evidence="1">
    <location>
        <begin position="40"/>
        <end position="68"/>
    </location>
</feature>